<dbReference type="PANTHER" id="PTHR47020">
    <property type="entry name" value="HILLARIN"/>
    <property type="match status" value="1"/>
</dbReference>
<keyword evidence="3" id="KW-1185">Reference proteome</keyword>
<dbReference type="PANTHER" id="PTHR47020:SF1">
    <property type="entry name" value="HILLARIN"/>
    <property type="match status" value="1"/>
</dbReference>
<feature type="domain" description="KY-like immunoglobulin-like" evidence="1">
    <location>
        <begin position="247"/>
        <end position="373"/>
    </location>
</feature>
<dbReference type="AlphaFoldDB" id="A0ABD3W114"/>
<dbReference type="Pfam" id="PF23265">
    <property type="entry name" value="Ig-like_KY"/>
    <property type="match status" value="1"/>
</dbReference>
<proteinExistence type="predicted"/>
<evidence type="ECO:0000313" key="3">
    <source>
        <dbReference type="Proteomes" id="UP001634394"/>
    </source>
</evidence>
<organism evidence="2 3">
    <name type="scientific">Sinanodonta woodiana</name>
    <name type="common">Chinese pond mussel</name>
    <name type="synonym">Anodonta woodiana</name>
    <dbReference type="NCBI Taxonomy" id="1069815"/>
    <lineage>
        <taxon>Eukaryota</taxon>
        <taxon>Metazoa</taxon>
        <taxon>Spiralia</taxon>
        <taxon>Lophotrochozoa</taxon>
        <taxon>Mollusca</taxon>
        <taxon>Bivalvia</taxon>
        <taxon>Autobranchia</taxon>
        <taxon>Heteroconchia</taxon>
        <taxon>Palaeoheterodonta</taxon>
        <taxon>Unionida</taxon>
        <taxon>Unionoidea</taxon>
        <taxon>Unionidae</taxon>
        <taxon>Unioninae</taxon>
        <taxon>Sinanodonta</taxon>
    </lineage>
</organism>
<protein>
    <recommendedName>
        <fullName evidence="1">KY-like immunoglobulin-like domain-containing protein</fullName>
    </recommendedName>
</protein>
<accession>A0ABD3W114</accession>
<dbReference type="Proteomes" id="UP001634394">
    <property type="component" value="Unassembled WGS sequence"/>
</dbReference>
<reference evidence="2 3" key="1">
    <citation type="submission" date="2024-11" db="EMBL/GenBank/DDBJ databases">
        <title>Chromosome-level genome assembly of the freshwater bivalve Anodonta woodiana.</title>
        <authorList>
            <person name="Chen X."/>
        </authorList>
    </citation>
    <scope>NUCLEOTIDE SEQUENCE [LARGE SCALE GENOMIC DNA]</scope>
    <source>
        <strain evidence="2">MN2024</strain>
        <tissue evidence="2">Gills</tissue>
    </source>
</reference>
<evidence type="ECO:0000259" key="1">
    <source>
        <dbReference type="Pfam" id="PF23265"/>
    </source>
</evidence>
<sequence length="626" mass="71538">MPEAANEESEEERVSRLKGQIKFPAVRPANDLGKDIFNPQQFKHIDTKAREVPQEYVKSYDVLIYYLTDGLKTDLERLRSIYMWLGTYPVSEQDYRMSIDTNTPLGFTKRMKDEDGYFSSFFARLCWEARIPCEIVTGVAKGSTYEVGLEKAQLKTLRNSWNSVYVAGGWRLVFPLWSFSAVTGASKGNLTLVQDAGEAIHKEVASEGYQTTQLNEYYFLTNPFEFIHVAYPDDEKWQLISRPWTFEQFAEIPYCTEEYHRQEINIKSGFCGSLTSSGGECNVRVHGKMGTYFTYKLSMNYTEYGKKISDDLQLTRYVMVMRESDCWHFQVRFAETGVYKLEILGGGKGSAQQSLCEFKMTCTEVKENCKPVPLNPKISVGPCIDAERAGLKVLSKICVKVDEIHTKVEVRRHNIDYSCAELQINIDQTISKNDGECALQINTIYDEDEFICDDFENACIYILLNDKDKNVVKVPHEIAIHISLKIDCCRNHTFSLVTKSVIRFDNSAFMQTQLNQSLYELIRSLRQNCILLTNSYFGQGHKTVDVTQRVSHLDSKSHVSNVQSATSSHVFSISRVISTYFLRSPSYSTWNIFKISVLSLSLSLYLSLLQKGSAEKCLCCMMLFST</sequence>
<dbReference type="EMBL" id="JBJQND010000009">
    <property type="protein sequence ID" value="KAL3866305.1"/>
    <property type="molecule type" value="Genomic_DNA"/>
</dbReference>
<dbReference type="InterPro" id="IPR056564">
    <property type="entry name" value="Ig-like_KY"/>
</dbReference>
<name>A0ABD3W114_SINWO</name>
<dbReference type="InterPro" id="IPR053041">
    <property type="entry name" value="Transglut-like_Superfamily_Mod"/>
</dbReference>
<evidence type="ECO:0000313" key="2">
    <source>
        <dbReference type="EMBL" id="KAL3866305.1"/>
    </source>
</evidence>
<gene>
    <name evidence="2" type="ORF">ACJMK2_043612</name>
</gene>
<comment type="caution">
    <text evidence="2">The sequence shown here is derived from an EMBL/GenBank/DDBJ whole genome shotgun (WGS) entry which is preliminary data.</text>
</comment>